<dbReference type="Gene3D" id="1.25.40.10">
    <property type="entry name" value="Tetratricopeptide repeat domain"/>
    <property type="match status" value="1"/>
</dbReference>
<feature type="repeat" description="TPR" evidence="1">
    <location>
        <begin position="156"/>
        <end position="189"/>
    </location>
</feature>
<keyword evidence="4" id="KW-1185">Reference proteome</keyword>
<dbReference type="PANTHER" id="PTHR36350">
    <property type="entry name" value="TRANSMEMBRANE PROTEIN"/>
    <property type="match status" value="1"/>
</dbReference>
<sequence length="362" mass="41384">MESLSTFHRSLQPLHLSTTHNSSSFSRPLSSVSFRSLPPPPSPIQLSPSSFKLSSIRVSSSSSSASSTDPSFHKPRDFMTRLLQTLNPLLSPAVETICITIAASAFFFMRFQHMPVVAAPLAPPTVESTEQSTDNRSYEEKERTIEEQLSNNPTDTEALRSLLELKIRAGKTEEAIQVLDRLIEIEPQDFEWPLMKAHMYIYNGDYQLAKIGLEDILKKDPYRIEAFLGLAMAMSESNEPVKGLVKRVEEAVEFCKKEKRKSDVRDLKLLIAQIKVMEGHYSDALKAYQELVNEEPRDFRPYLCQGIIYTLLRKTDEAEKQFEKFRRLVPKNHPYKEYFEDNMFATKVFSQKFEREAAGAKS</sequence>
<dbReference type="PANTHER" id="PTHR36350:SF3">
    <property type="entry name" value="TRANSMEMBRANE PROTEIN"/>
    <property type="match status" value="1"/>
</dbReference>
<feature type="compositionally biased region" description="Basic and acidic residues" evidence="2">
    <location>
        <begin position="136"/>
        <end position="146"/>
    </location>
</feature>
<evidence type="ECO:0000256" key="1">
    <source>
        <dbReference type="PROSITE-ProRule" id="PRU00339"/>
    </source>
</evidence>
<dbReference type="InterPro" id="IPR019734">
    <property type="entry name" value="TPR_rpt"/>
</dbReference>
<dbReference type="EMBL" id="JAAIUW010000008">
    <property type="protein sequence ID" value="KAF7818543.1"/>
    <property type="molecule type" value="Genomic_DNA"/>
</dbReference>
<name>A0A834TAE3_9FABA</name>
<protein>
    <submittedName>
        <fullName evidence="3">Protein SLOW GREEN 1, chloroplastic-like</fullName>
    </submittedName>
</protein>
<accession>A0A834TAE3</accession>
<dbReference type="Proteomes" id="UP000634136">
    <property type="component" value="Unassembled WGS sequence"/>
</dbReference>
<reference evidence="3" key="1">
    <citation type="submission" date="2020-09" db="EMBL/GenBank/DDBJ databases">
        <title>Genome-Enabled Discovery of Anthraquinone Biosynthesis in Senna tora.</title>
        <authorList>
            <person name="Kang S.-H."/>
            <person name="Pandey R.P."/>
            <person name="Lee C.-M."/>
            <person name="Sim J.-S."/>
            <person name="Jeong J.-T."/>
            <person name="Choi B.-S."/>
            <person name="Jung M."/>
            <person name="Ginzburg D."/>
            <person name="Zhao K."/>
            <person name="Won S.Y."/>
            <person name="Oh T.-J."/>
            <person name="Yu Y."/>
            <person name="Kim N.-H."/>
            <person name="Lee O.R."/>
            <person name="Lee T.-H."/>
            <person name="Bashyal P."/>
            <person name="Kim T.-S."/>
            <person name="Lee W.-H."/>
            <person name="Kawkins C."/>
            <person name="Kim C.-K."/>
            <person name="Kim J.S."/>
            <person name="Ahn B.O."/>
            <person name="Rhee S.Y."/>
            <person name="Sohng J.K."/>
        </authorList>
    </citation>
    <scope>NUCLEOTIDE SEQUENCE</scope>
    <source>
        <tissue evidence="3">Leaf</tissue>
    </source>
</reference>
<dbReference type="AlphaFoldDB" id="A0A834TAE3"/>
<gene>
    <name evidence="3" type="ORF">G2W53_023998</name>
</gene>
<evidence type="ECO:0000313" key="4">
    <source>
        <dbReference type="Proteomes" id="UP000634136"/>
    </source>
</evidence>
<proteinExistence type="predicted"/>
<feature type="region of interest" description="Disordered" evidence="2">
    <location>
        <begin position="124"/>
        <end position="152"/>
    </location>
</feature>
<dbReference type="SMART" id="SM00028">
    <property type="entry name" value="TPR"/>
    <property type="match status" value="3"/>
</dbReference>
<evidence type="ECO:0000313" key="3">
    <source>
        <dbReference type="EMBL" id="KAF7818543.1"/>
    </source>
</evidence>
<keyword evidence="1" id="KW-0802">TPR repeat</keyword>
<dbReference type="OrthoDB" id="66906at2759"/>
<dbReference type="InterPro" id="IPR011990">
    <property type="entry name" value="TPR-like_helical_dom_sf"/>
</dbReference>
<evidence type="ECO:0000256" key="2">
    <source>
        <dbReference type="SAM" id="MobiDB-lite"/>
    </source>
</evidence>
<comment type="caution">
    <text evidence="3">The sequence shown here is derived from an EMBL/GenBank/DDBJ whole genome shotgun (WGS) entry which is preliminary data.</text>
</comment>
<dbReference type="SUPFAM" id="SSF48452">
    <property type="entry name" value="TPR-like"/>
    <property type="match status" value="1"/>
</dbReference>
<organism evidence="3 4">
    <name type="scientific">Senna tora</name>
    <dbReference type="NCBI Taxonomy" id="362788"/>
    <lineage>
        <taxon>Eukaryota</taxon>
        <taxon>Viridiplantae</taxon>
        <taxon>Streptophyta</taxon>
        <taxon>Embryophyta</taxon>
        <taxon>Tracheophyta</taxon>
        <taxon>Spermatophyta</taxon>
        <taxon>Magnoliopsida</taxon>
        <taxon>eudicotyledons</taxon>
        <taxon>Gunneridae</taxon>
        <taxon>Pentapetalae</taxon>
        <taxon>rosids</taxon>
        <taxon>fabids</taxon>
        <taxon>Fabales</taxon>
        <taxon>Fabaceae</taxon>
        <taxon>Caesalpinioideae</taxon>
        <taxon>Cassia clade</taxon>
        <taxon>Senna</taxon>
    </lineage>
</organism>
<dbReference type="PROSITE" id="PS50005">
    <property type="entry name" value="TPR"/>
    <property type="match status" value="1"/>
</dbReference>